<keyword evidence="9" id="KW-0969">Cilium</keyword>
<comment type="subcellular location">
    <subcellularLocation>
        <location evidence="1 6">Bacterial flagellum basal body</location>
    </subcellularLocation>
</comment>
<protein>
    <recommendedName>
        <fullName evidence="3 6">Flagellar basal-body rod protein FlgC</fullName>
    </recommendedName>
</protein>
<dbReference type="Pfam" id="PF00460">
    <property type="entry name" value="Flg_bb_rod"/>
    <property type="match status" value="1"/>
</dbReference>
<comment type="caution">
    <text evidence="9">The sequence shown here is derived from an EMBL/GenBank/DDBJ whole genome shotgun (WGS) entry which is preliminary data.</text>
</comment>
<organism evidence="9 10">
    <name type="scientific">Pseudohongiella nitratireducens</name>
    <dbReference type="NCBI Taxonomy" id="1768907"/>
    <lineage>
        <taxon>Bacteria</taxon>
        <taxon>Pseudomonadati</taxon>
        <taxon>Pseudomonadota</taxon>
        <taxon>Gammaproteobacteria</taxon>
        <taxon>Pseudomonadales</taxon>
        <taxon>Pseudohongiellaceae</taxon>
        <taxon>Pseudohongiella</taxon>
    </lineage>
</organism>
<dbReference type="GO" id="GO:0030694">
    <property type="term" value="C:bacterial-type flagellum basal body, rod"/>
    <property type="evidence" value="ECO:0007669"/>
    <property type="project" value="UniProtKB-UniRule"/>
</dbReference>
<dbReference type="AlphaFoldDB" id="A0A917LU93"/>
<dbReference type="InterPro" id="IPR001444">
    <property type="entry name" value="Flag_bb_rod_N"/>
</dbReference>
<feature type="domain" description="Flagellar basal body rod protein N-terminal" evidence="7">
    <location>
        <begin position="8"/>
        <end position="32"/>
    </location>
</feature>
<dbReference type="PANTHER" id="PTHR30435:SF29">
    <property type="entry name" value="FLAGELLAR BASAL-BODY ROD PROTEIN FLGC"/>
    <property type="match status" value="1"/>
</dbReference>
<dbReference type="Proteomes" id="UP000627715">
    <property type="component" value="Unassembled WGS sequence"/>
</dbReference>
<evidence type="ECO:0000256" key="2">
    <source>
        <dbReference type="ARBA" id="ARBA00009677"/>
    </source>
</evidence>
<evidence type="ECO:0000259" key="7">
    <source>
        <dbReference type="Pfam" id="PF00460"/>
    </source>
</evidence>
<proteinExistence type="inferred from homology"/>
<evidence type="ECO:0000259" key="8">
    <source>
        <dbReference type="Pfam" id="PF06429"/>
    </source>
</evidence>
<evidence type="ECO:0000256" key="4">
    <source>
        <dbReference type="ARBA" id="ARBA00023143"/>
    </source>
</evidence>
<evidence type="ECO:0000256" key="1">
    <source>
        <dbReference type="ARBA" id="ARBA00004117"/>
    </source>
</evidence>
<dbReference type="PROSITE" id="PS00588">
    <property type="entry name" value="FLAGELLA_BB_ROD"/>
    <property type="match status" value="1"/>
</dbReference>
<dbReference type="InterPro" id="IPR010930">
    <property type="entry name" value="Flg_bb/hook_C_dom"/>
</dbReference>
<dbReference type="OrthoDB" id="9794148at2"/>
<dbReference type="InterPro" id="IPR006299">
    <property type="entry name" value="FlgC"/>
</dbReference>
<dbReference type="RefSeq" id="WP_068813065.1">
    <property type="nucleotide sequence ID" value="NZ_BMIY01000005.1"/>
</dbReference>
<evidence type="ECO:0000313" key="10">
    <source>
        <dbReference type="Proteomes" id="UP000627715"/>
    </source>
</evidence>
<evidence type="ECO:0000313" key="9">
    <source>
        <dbReference type="EMBL" id="GGG57309.1"/>
    </source>
</evidence>
<evidence type="ECO:0000256" key="6">
    <source>
        <dbReference type="RuleBase" id="RU362062"/>
    </source>
</evidence>
<accession>A0A917LU93</accession>
<evidence type="ECO:0000256" key="3">
    <source>
        <dbReference type="ARBA" id="ARBA00017941"/>
    </source>
</evidence>
<keyword evidence="4 6" id="KW-0975">Bacterial flagellum</keyword>
<sequence>MNLMQVFDIAGSGMSAQSLRLNTTASNMANANSASSSVEQTYRARHPVFAQQLSEAMAFEPSVGKQASAGVRVAAIVEDSRPLEARYEPGNPMANDEGYVYYPNVNVVEEMSNMIEASRAFEMNVNIMQSARTMMQQVMTLGQG</sequence>
<comment type="subunit">
    <text evidence="5 6">The basal body constitutes a major portion of the flagellar organelle and consists of four rings (L,P,S, and M) mounted on a central rod. The rod consists of about 26 subunits of FlgG in the distal portion, and FlgB, FlgC and FlgF are thought to build up the proximal portion of the rod with about 6 subunits each.</text>
</comment>
<keyword evidence="9" id="KW-0966">Cell projection</keyword>
<name>A0A917LU93_9GAMM</name>
<feature type="domain" description="Flagellar basal-body/hook protein C-terminal" evidence="8">
    <location>
        <begin position="97"/>
        <end position="141"/>
    </location>
</feature>
<dbReference type="PANTHER" id="PTHR30435">
    <property type="entry name" value="FLAGELLAR PROTEIN"/>
    <property type="match status" value="1"/>
</dbReference>
<dbReference type="EMBL" id="BMIY01000005">
    <property type="protein sequence ID" value="GGG57309.1"/>
    <property type="molecule type" value="Genomic_DNA"/>
</dbReference>
<gene>
    <name evidence="9" type="ORF">GCM10011403_13190</name>
</gene>
<keyword evidence="9" id="KW-0282">Flagellum</keyword>
<reference evidence="9" key="1">
    <citation type="journal article" date="2014" name="Int. J. Syst. Evol. Microbiol.">
        <title>Complete genome sequence of Corynebacterium casei LMG S-19264T (=DSM 44701T), isolated from a smear-ripened cheese.</title>
        <authorList>
            <consortium name="US DOE Joint Genome Institute (JGI-PGF)"/>
            <person name="Walter F."/>
            <person name="Albersmeier A."/>
            <person name="Kalinowski J."/>
            <person name="Ruckert C."/>
        </authorList>
    </citation>
    <scope>NUCLEOTIDE SEQUENCE</scope>
    <source>
        <strain evidence="9">CGMCC 1.15425</strain>
    </source>
</reference>
<dbReference type="NCBIfam" id="TIGR01395">
    <property type="entry name" value="FlgC"/>
    <property type="match status" value="1"/>
</dbReference>
<dbReference type="GO" id="GO:0071978">
    <property type="term" value="P:bacterial-type flagellum-dependent swarming motility"/>
    <property type="evidence" value="ECO:0007669"/>
    <property type="project" value="TreeGrafter"/>
</dbReference>
<comment type="similarity">
    <text evidence="2">Belongs to the flagella basal body rod proteins family.</text>
</comment>
<evidence type="ECO:0000256" key="5">
    <source>
        <dbReference type="ARBA" id="ARBA00025933"/>
    </source>
</evidence>
<dbReference type="InterPro" id="IPR019776">
    <property type="entry name" value="Flagellar_basal_body_rod_CS"/>
</dbReference>
<reference evidence="9" key="2">
    <citation type="submission" date="2020-09" db="EMBL/GenBank/DDBJ databases">
        <authorList>
            <person name="Sun Q."/>
            <person name="Zhou Y."/>
        </authorList>
    </citation>
    <scope>NUCLEOTIDE SEQUENCE</scope>
    <source>
        <strain evidence="9">CGMCC 1.15425</strain>
    </source>
</reference>
<dbReference type="Pfam" id="PF06429">
    <property type="entry name" value="Flg_bbr_C"/>
    <property type="match status" value="1"/>
</dbReference>
<keyword evidence="10" id="KW-1185">Reference proteome</keyword>